<organism evidence="2 3">
    <name type="scientific">Eleusine coracana subsp. coracana</name>
    <dbReference type="NCBI Taxonomy" id="191504"/>
    <lineage>
        <taxon>Eukaryota</taxon>
        <taxon>Viridiplantae</taxon>
        <taxon>Streptophyta</taxon>
        <taxon>Embryophyta</taxon>
        <taxon>Tracheophyta</taxon>
        <taxon>Spermatophyta</taxon>
        <taxon>Magnoliopsida</taxon>
        <taxon>Liliopsida</taxon>
        <taxon>Poales</taxon>
        <taxon>Poaceae</taxon>
        <taxon>PACMAD clade</taxon>
        <taxon>Chloridoideae</taxon>
        <taxon>Cynodonteae</taxon>
        <taxon>Eleusininae</taxon>
        <taxon>Eleusine</taxon>
    </lineage>
</organism>
<gene>
    <name evidence="2" type="primary">ga20964</name>
    <name evidence="2" type="ORF">PR202_ga20964</name>
</gene>
<sequence length="76" mass="8004">MDRSFSGVHRAAEPAPPPVSALKLSQQRRAVSHHQTNPPKKAAPSSVIASPSSATHRSLVPARPVLPLRGAASPER</sequence>
<dbReference type="AlphaFoldDB" id="A0AAV5CXY9"/>
<feature type="compositionally biased region" description="Low complexity" evidence="1">
    <location>
        <begin position="38"/>
        <end position="54"/>
    </location>
</feature>
<evidence type="ECO:0000313" key="3">
    <source>
        <dbReference type="Proteomes" id="UP001054889"/>
    </source>
</evidence>
<name>A0AAV5CXY9_ELECO</name>
<dbReference type="Proteomes" id="UP001054889">
    <property type="component" value="Unassembled WGS sequence"/>
</dbReference>
<keyword evidence="3" id="KW-1185">Reference proteome</keyword>
<proteinExistence type="predicted"/>
<protein>
    <submittedName>
        <fullName evidence="2">Uncharacterized protein</fullName>
    </submittedName>
</protein>
<reference evidence="2" key="1">
    <citation type="journal article" date="2018" name="DNA Res.">
        <title>Multiple hybrid de novo genome assembly of finger millet, an orphan allotetraploid crop.</title>
        <authorList>
            <person name="Hatakeyama M."/>
            <person name="Aluri S."/>
            <person name="Balachadran M.T."/>
            <person name="Sivarajan S.R."/>
            <person name="Patrignani A."/>
            <person name="Gruter S."/>
            <person name="Poveda L."/>
            <person name="Shimizu-Inatsugi R."/>
            <person name="Baeten J."/>
            <person name="Francoijs K.J."/>
            <person name="Nataraja K.N."/>
            <person name="Reddy Y.A.N."/>
            <person name="Phadnis S."/>
            <person name="Ravikumar R.L."/>
            <person name="Schlapbach R."/>
            <person name="Sreeman S.M."/>
            <person name="Shimizu K.K."/>
        </authorList>
    </citation>
    <scope>NUCLEOTIDE SEQUENCE</scope>
</reference>
<feature type="region of interest" description="Disordered" evidence="1">
    <location>
        <begin position="1"/>
        <end position="76"/>
    </location>
</feature>
<evidence type="ECO:0000256" key="1">
    <source>
        <dbReference type="SAM" id="MobiDB-lite"/>
    </source>
</evidence>
<feature type="compositionally biased region" description="Polar residues" evidence="1">
    <location>
        <begin position="23"/>
        <end position="37"/>
    </location>
</feature>
<evidence type="ECO:0000313" key="2">
    <source>
        <dbReference type="EMBL" id="GJN03509.1"/>
    </source>
</evidence>
<dbReference type="EMBL" id="BQKI01000010">
    <property type="protein sequence ID" value="GJN03509.1"/>
    <property type="molecule type" value="Genomic_DNA"/>
</dbReference>
<reference evidence="2" key="2">
    <citation type="submission" date="2021-12" db="EMBL/GenBank/DDBJ databases">
        <title>Resequencing data analysis of finger millet.</title>
        <authorList>
            <person name="Hatakeyama M."/>
            <person name="Aluri S."/>
            <person name="Balachadran M.T."/>
            <person name="Sivarajan S.R."/>
            <person name="Poveda L."/>
            <person name="Shimizu-Inatsugi R."/>
            <person name="Schlapbach R."/>
            <person name="Sreeman S.M."/>
            <person name="Shimizu K.K."/>
        </authorList>
    </citation>
    <scope>NUCLEOTIDE SEQUENCE</scope>
</reference>
<accession>A0AAV5CXY9</accession>
<comment type="caution">
    <text evidence="2">The sequence shown here is derived from an EMBL/GenBank/DDBJ whole genome shotgun (WGS) entry which is preliminary data.</text>
</comment>